<comment type="caution">
    <text evidence="2">The sequence shown here is derived from an EMBL/GenBank/DDBJ whole genome shotgun (WGS) entry which is preliminary data.</text>
</comment>
<name>A0AAV2MZG9_9HYME</name>
<feature type="compositionally biased region" description="Basic and acidic residues" evidence="1">
    <location>
        <begin position="83"/>
        <end position="99"/>
    </location>
</feature>
<feature type="compositionally biased region" description="Basic and acidic residues" evidence="1">
    <location>
        <begin position="59"/>
        <end position="71"/>
    </location>
</feature>
<dbReference type="EMBL" id="CAXIPU020001106">
    <property type="protein sequence ID" value="CAL1672904.1"/>
    <property type="molecule type" value="Genomic_DNA"/>
</dbReference>
<gene>
    <name evidence="2" type="ORF">LPLAT_LOCUS12889</name>
</gene>
<accession>A0AAV2MZG9</accession>
<protein>
    <submittedName>
        <fullName evidence="2">Uncharacterized protein</fullName>
    </submittedName>
</protein>
<feature type="compositionally biased region" description="Basic and acidic residues" evidence="1">
    <location>
        <begin position="1"/>
        <end position="38"/>
    </location>
</feature>
<dbReference type="AlphaFoldDB" id="A0AAV2MZG9"/>
<dbReference type="Proteomes" id="UP001497644">
    <property type="component" value="Unassembled WGS sequence"/>
</dbReference>
<keyword evidence="3" id="KW-1185">Reference proteome</keyword>
<evidence type="ECO:0000256" key="1">
    <source>
        <dbReference type="SAM" id="MobiDB-lite"/>
    </source>
</evidence>
<sequence length="131" mass="15230">MVKRLKDNRRQDRKQNKKYLEADIDWEREARAELESPRPRKTPRSSKPRMSNVQLVPPEKVERDDGQDKGWTETINKRKNRKKDRETDVVGIVEKKDSEPTPANEKQKKTQGKAARPVRFPPKTAAVSITG</sequence>
<feature type="region of interest" description="Disordered" evidence="1">
    <location>
        <begin position="1"/>
        <end position="131"/>
    </location>
</feature>
<reference evidence="2" key="1">
    <citation type="submission" date="2024-04" db="EMBL/GenBank/DDBJ databases">
        <authorList>
            <consortium name="Molecular Ecology Group"/>
        </authorList>
    </citation>
    <scope>NUCLEOTIDE SEQUENCE</scope>
</reference>
<organism evidence="2 3">
    <name type="scientific">Lasius platythorax</name>
    <dbReference type="NCBI Taxonomy" id="488582"/>
    <lineage>
        <taxon>Eukaryota</taxon>
        <taxon>Metazoa</taxon>
        <taxon>Ecdysozoa</taxon>
        <taxon>Arthropoda</taxon>
        <taxon>Hexapoda</taxon>
        <taxon>Insecta</taxon>
        <taxon>Pterygota</taxon>
        <taxon>Neoptera</taxon>
        <taxon>Endopterygota</taxon>
        <taxon>Hymenoptera</taxon>
        <taxon>Apocrita</taxon>
        <taxon>Aculeata</taxon>
        <taxon>Formicoidea</taxon>
        <taxon>Formicidae</taxon>
        <taxon>Formicinae</taxon>
        <taxon>Lasius</taxon>
        <taxon>Lasius</taxon>
    </lineage>
</organism>
<evidence type="ECO:0000313" key="2">
    <source>
        <dbReference type="EMBL" id="CAL1672904.1"/>
    </source>
</evidence>
<proteinExistence type="predicted"/>
<evidence type="ECO:0000313" key="3">
    <source>
        <dbReference type="Proteomes" id="UP001497644"/>
    </source>
</evidence>